<protein>
    <submittedName>
        <fullName evidence="1">Uncharacterized protein</fullName>
    </submittedName>
</protein>
<keyword evidence="2" id="KW-1185">Reference proteome</keyword>
<gene>
    <name evidence="1" type="ORF">KIL84_012593</name>
</gene>
<dbReference type="EMBL" id="JAHDVG010000464">
    <property type="protein sequence ID" value="KAH1184652.1"/>
    <property type="molecule type" value="Genomic_DNA"/>
</dbReference>
<proteinExistence type="predicted"/>
<comment type="caution">
    <text evidence="1">The sequence shown here is derived from an EMBL/GenBank/DDBJ whole genome shotgun (WGS) entry which is preliminary data.</text>
</comment>
<evidence type="ECO:0000313" key="1">
    <source>
        <dbReference type="EMBL" id="KAH1184652.1"/>
    </source>
</evidence>
<reference evidence="1" key="1">
    <citation type="submission" date="2021-09" db="EMBL/GenBank/DDBJ databases">
        <title>The genome of Mauremys mutica provides insights into the evolution of semi-aquatic lifestyle.</title>
        <authorList>
            <person name="Gong S."/>
            <person name="Gao Y."/>
        </authorList>
    </citation>
    <scope>NUCLEOTIDE SEQUENCE</scope>
    <source>
        <strain evidence="1">MM-2020</strain>
        <tissue evidence="1">Muscle</tissue>
    </source>
</reference>
<accession>A0A9D3XRQ5</accession>
<sequence length="106" mass="12064">MKFETDNDFQALNEIDGLSRNVILKRITGILAKDFYLLWVLLQVETNLKAEKSSPSFFSGSSNFDQIYAYSLLVEGKNIQAKTGTLEDTTVSLSFCTLIFRHVKYL</sequence>
<evidence type="ECO:0000313" key="2">
    <source>
        <dbReference type="Proteomes" id="UP000827986"/>
    </source>
</evidence>
<organism evidence="1 2">
    <name type="scientific">Mauremys mutica</name>
    <name type="common">yellowpond turtle</name>
    <dbReference type="NCBI Taxonomy" id="74926"/>
    <lineage>
        <taxon>Eukaryota</taxon>
        <taxon>Metazoa</taxon>
        <taxon>Chordata</taxon>
        <taxon>Craniata</taxon>
        <taxon>Vertebrata</taxon>
        <taxon>Euteleostomi</taxon>
        <taxon>Archelosauria</taxon>
        <taxon>Testudinata</taxon>
        <taxon>Testudines</taxon>
        <taxon>Cryptodira</taxon>
        <taxon>Durocryptodira</taxon>
        <taxon>Testudinoidea</taxon>
        <taxon>Geoemydidae</taxon>
        <taxon>Geoemydinae</taxon>
        <taxon>Mauremys</taxon>
    </lineage>
</organism>
<dbReference type="AlphaFoldDB" id="A0A9D3XRQ5"/>
<dbReference type="Proteomes" id="UP000827986">
    <property type="component" value="Unassembled WGS sequence"/>
</dbReference>
<name>A0A9D3XRQ5_9SAUR</name>